<protein>
    <recommendedName>
        <fullName evidence="3">Dihydrodipicolinate synthase/N-acetylneuraminate lyase</fullName>
    </recommendedName>
</protein>
<keyword evidence="2" id="KW-1185">Reference proteome</keyword>
<dbReference type="RefSeq" id="WP_195005266.1">
    <property type="nucleotide sequence ID" value="NZ_JADLQN010000016.1"/>
</dbReference>
<dbReference type="EMBL" id="JADLQN010000016">
    <property type="protein sequence ID" value="MBF6358432.1"/>
    <property type="molecule type" value="Genomic_DNA"/>
</dbReference>
<sequence length="238" mass="26034">MNAWSVIVPALHIPHTTGEIDLERTRRYAESAADSWVDRFLINGSTTGGRELHVADREAVLDIWLDTVGQERLLACSWSWRDIASARERDVLPMAVMTPDFVGADVLRWLSALPPATIYSHPAYGGPVWTPELARTSTAAAIAPLGGKISKVDTTQVRALHAAAPEFLLWDGSARHIRESLDAGASGVVLTPLAGDLHQLPSKTVHDVQMLANVVQAELDQIESKPDRRDLLLRRSSV</sequence>
<evidence type="ECO:0008006" key="3">
    <source>
        <dbReference type="Google" id="ProtNLM"/>
    </source>
</evidence>
<comment type="caution">
    <text evidence="1">The sequence shown here is derived from an EMBL/GenBank/DDBJ whole genome shotgun (WGS) entry which is preliminary data.</text>
</comment>
<evidence type="ECO:0000313" key="2">
    <source>
        <dbReference type="Proteomes" id="UP000707731"/>
    </source>
</evidence>
<dbReference type="SUPFAM" id="SSF51569">
    <property type="entry name" value="Aldolase"/>
    <property type="match status" value="1"/>
</dbReference>
<evidence type="ECO:0000313" key="1">
    <source>
        <dbReference type="EMBL" id="MBF6358432.1"/>
    </source>
</evidence>
<organism evidence="1 2">
    <name type="scientific">Nocardia higoensis</name>
    <dbReference type="NCBI Taxonomy" id="228599"/>
    <lineage>
        <taxon>Bacteria</taxon>
        <taxon>Bacillati</taxon>
        <taxon>Actinomycetota</taxon>
        <taxon>Actinomycetes</taxon>
        <taxon>Mycobacteriales</taxon>
        <taxon>Nocardiaceae</taxon>
        <taxon>Nocardia</taxon>
    </lineage>
</organism>
<gene>
    <name evidence="1" type="ORF">IU449_28455</name>
</gene>
<name>A0ABS0DIZ2_9NOCA</name>
<reference evidence="1 2" key="1">
    <citation type="submission" date="2020-10" db="EMBL/GenBank/DDBJ databases">
        <title>Identification of Nocardia species via Next-generation sequencing and recognition of intraspecies genetic diversity.</title>
        <authorList>
            <person name="Li P."/>
            <person name="Li P."/>
            <person name="Lu B."/>
        </authorList>
    </citation>
    <scope>NUCLEOTIDE SEQUENCE [LARGE SCALE GENOMIC DNA]</scope>
    <source>
        <strain evidence="1 2">BJ06-0143</strain>
    </source>
</reference>
<dbReference type="InterPro" id="IPR013785">
    <property type="entry name" value="Aldolase_TIM"/>
</dbReference>
<accession>A0ABS0DIZ2</accession>
<proteinExistence type="predicted"/>
<dbReference type="Gene3D" id="3.20.20.70">
    <property type="entry name" value="Aldolase class I"/>
    <property type="match status" value="1"/>
</dbReference>
<dbReference type="Proteomes" id="UP000707731">
    <property type="component" value="Unassembled WGS sequence"/>
</dbReference>